<name>A0A1I8HUV3_9PLAT</name>
<dbReference type="AlphaFoldDB" id="A0A1I8HUV3"/>
<sequence length="97" mass="10823">TDMAFQFQLPSTGQATHLACTLRRSVVDVGDSVVEFLGLLNRPGSGQDETLSPKEHRQLLAALRGVHRLQELDDTLLNQLANSMRVRLVQPSEYCFD</sequence>
<protein>
    <submittedName>
        <fullName evidence="2 3">BBS2_C domain-containing protein</fullName>
    </submittedName>
</protein>
<dbReference type="WBParaSite" id="maker-uti_cns_0008152-snap-gene-0.2-mRNA-1">
    <property type="protein sequence ID" value="maker-uti_cns_0008152-snap-gene-0.2-mRNA-1"/>
    <property type="gene ID" value="maker-uti_cns_0008152-snap-gene-0.2"/>
</dbReference>
<evidence type="ECO:0000313" key="3">
    <source>
        <dbReference type="WBParaSite" id="maker-uti_cns_0008152-snap-gene-0.2-mRNA-1"/>
    </source>
</evidence>
<evidence type="ECO:0000313" key="2">
    <source>
        <dbReference type="WBParaSite" id="maker-uti_cns_0001034-snap-gene-0.2-mRNA-1"/>
    </source>
</evidence>
<reference evidence="2 3" key="1">
    <citation type="submission" date="2016-11" db="UniProtKB">
        <authorList>
            <consortium name="WormBaseParasite"/>
        </authorList>
    </citation>
    <scope>IDENTIFICATION</scope>
</reference>
<dbReference type="Proteomes" id="UP000095280">
    <property type="component" value="Unplaced"/>
</dbReference>
<proteinExistence type="predicted"/>
<organism evidence="1 3">
    <name type="scientific">Macrostomum lignano</name>
    <dbReference type="NCBI Taxonomy" id="282301"/>
    <lineage>
        <taxon>Eukaryota</taxon>
        <taxon>Metazoa</taxon>
        <taxon>Spiralia</taxon>
        <taxon>Lophotrochozoa</taxon>
        <taxon>Platyhelminthes</taxon>
        <taxon>Rhabditophora</taxon>
        <taxon>Macrostomorpha</taxon>
        <taxon>Macrostomida</taxon>
        <taxon>Macrostomidae</taxon>
        <taxon>Macrostomum</taxon>
    </lineage>
</organism>
<evidence type="ECO:0000313" key="1">
    <source>
        <dbReference type="Proteomes" id="UP000095280"/>
    </source>
</evidence>
<accession>A0A1I8HUV3</accession>
<keyword evidence="1" id="KW-1185">Reference proteome</keyword>
<dbReference type="WBParaSite" id="maker-uti_cns_0001034-snap-gene-0.2-mRNA-1">
    <property type="protein sequence ID" value="maker-uti_cns_0001034-snap-gene-0.2-mRNA-1"/>
    <property type="gene ID" value="maker-uti_cns_0001034-snap-gene-0.2"/>
</dbReference>